<dbReference type="AlphaFoldDB" id="A0AAU7U4Q4"/>
<dbReference type="EMBL" id="CP158296">
    <property type="protein sequence ID" value="XBV83337.1"/>
    <property type="molecule type" value="Genomic_DNA"/>
</dbReference>
<proteinExistence type="predicted"/>
<geneLocation type="plasmid" evidence="1">
    <name>pDson04</name>
</geneLocation>
<dbReference type="SUPFAM" id="SSF56349">
    <property type="entry name" value="DNA breaking-rejoining enzymes"/>
    <property type="match status" value="1"/>
</dbReference>
<dbReference type="RefSeq" id="WP_350240751.1">
    <property type="nucleotide sequence ID" value="NZ_CP158296.1"/>
</dbReference>
<dbReference type="KEGG" id="dsc:ABOD76_01015"/>
<sequence length="263" mass="29429">MLSLPGPWQQRPLAETRTRLTPIFSAAQRDHVNLFAPGDDFHSWLMQAVSVTRHGPGTARANTMRARLSTLASIYTTLLDEELLSRDPMHGLVWPPLEHRQAPLPPPEEVTRLLRHAEPDLPLHAALTLIVRHAFQVADLLALRWPAFYHADGTLLRRRTLTRLDDPSYRSLERLLAQAGGPLADPQGPIFPYRTLDDLRRALFALSLQANVPFISPSQLRQVSLRDVDHTASSAGFASQRREPFEQAVALARSVSEKLNSSS</sequence>
<evidence type="ECO:0000313" key="1">
    <source>
        <dbReference type="EMBL" id="XBV83337.1"/>
    </source>
</evidence>
<organism evidence="1">
    <name type="scientific">Deinococcus sonorensis KR-87</name>
    <dbReference type="NCBI Taxonomy" id="694439"/>
    <lineage>
        <taxon>Bacteria</taxon>
        <taxon>Thermotogati</taxon>
        <taxon>Deinococcota</taxon>
        <taxon>Deinococci</taxon>
        <taxon>Deinococcales</taxon>
        <taxon>Deinococcaceae</taxon>
        <taxon>Deinococcus</taxon>
    </lineage>
</organism>
<accession>A0AAU7U4Q4</accession>
<protein>
    <recommendedName>
        <fullName evidence="2">Integrase</fullName>
    </recommendedName>
</protein>
<dbReference type="InterPro" id="IPR011010">
    <property type="entry name" value="DNA_brk_join_enz"/>
</dbReference>
<evidence type="ECO:0008006" key="2">
    <source>
        <dbReference type="Google" id="ProtNLM"/>
    </source>
</evidence>
<dbReference type="GO" id="GO:0003677">
    <property type="term" value="F:DNA binding"/>
    <property type="evidence" value="ECO:0007669"/>
    <property type="project" value="InterPro"/>
</dbReference>
<gene>
    <name evidence="1" type="ORF">ABOD76_01015</name>
</gene>
<keyword evidence="1" id="KW-0614">Plasmid</keyword>
<reference evidence="1" key="1">
    <citation type="submission" date="2024-06" db="EMBL/GenBank/DDBJ databases">
        <title>Draft Genome Sequence of Deinococcus sonorensis Type Strain KR-87, a Biofilm Producing Representative of the Genus Deinococcus.</title>
        <authorList>
            <person name="Boren L.S."/>
            <person name="Grosso R.A."/>
            <person name="Hugenberg-Cox A.N."/>
            <person name="Hill J.T.E."/>
            <person name="Albert C.M."/>
            <person name="Tuohy J.M."/>
        </authorList>
    </citation>
    <scope>NUCLEOTIDE SEQUENCE</scope>
    <source>
        <strain evidence="1">KR-87</strain>
        <plasmid evidence="1">pDson04</plasmid>
    </source>
</reference>
<name>A0AAU7U4Q4_9DEIO</name>